<keyword evidence="2" id="KW-1133">Transmembrane helix</keyword>
<keyword evidence="2" id="KW-0472">Membrane</keyword>
<gene>
    <name evidence="3" type="ORF">K0M31_019438</name>
</gene>
<feature type="transmembrane region" description="Helical" evidence="2">
    <location>
        <begin position="43"/>
        <end position="63"/>
    </location>
</feature>
<feature type="transmembrane region" description="Helical" evidence="2">
    <location>
        <begin position="12"/>
        <end position="31"/>
    </location>
</feature>
<keyword evidence="4" id="KW-1185">Reference proteome</keyword>
<evidence type="ECO:0000256" key="1">
    <source>
        <dbReference type="SAM" id="MobiDB-lite"/>
    </source>
</evidence>
<feature type="compositionally biased region" description="Basic and acidic residues" evidence="1">
    <location>
        <begin position="227"/>
        <end position="243"/>
    </location>
</feature>
<dbReference type="EMBL" id="JAHYIQ010000008">
    <property type="protein sequence ID" value="KAK1129723.1"/>
    <property type="molecule type" value="Genomic_DNA"/>
</dbReference>
<comment type="caution">
    <text evidence="3">The sequence shown here is derived from an EMBL/GenBank/DDBJ whole genome shotgun (WGS) entry which is preliminary data.</text>
</comment>
<sequence length="243" mass="27468">MSVSASRREIARFYFARCFSIYRAARLFAASRANNRFLPPPPALGRAGVVVVVVVVVVVGGGWRTFSLISRVLPNPGNSTFARFRLTRRSPRFPDSESDLLPFFRPFFRFRGGFPYARPPPPPRWHGHIVPSDTVASISDHLMAGRLLEVNGKPSNPARRPRFHFQHTLPPIPRLVHSGFPLHSARGEPGPLYSPEKFPIIKAITAVRNRERNETKRRRSSVRSARAKVEEAEGRTDVHDYGR</sequence>
<protein>
    <submittedName>
        <fullName evidence="3">Uncharacterized protein</fullName>
    </submittedName>
</protein>
<feature type="region of interest" description="Disordered" evidence="1">
    <location>
        <begin position="209"/>
        <end position="243"/>
    </location>
</feature>
<proteinExistence type="predicted"/>
<dbReference type="AlphaFoldDB" id="A0AA40G2F9"/>
<evidence type="ECO:0000313" key="3">
    <source>
        <dbReference type="EMBL" id="KAK1129723.1"/>
    </source>
</evidence>
<organism evidence="3 4">
    <name type="scientific">Melipona bicolor</name>
    <dbReference type="NCBI Taxonomy" id="60889"/>
    <lineage>
        <taxon>Eukaryota</taxon>
        <taxon>Metazoa</taxon>
        <taxon>Ecdysozoa</taxon>
        <taxon>Arthropoda</taxon>
        <taxon>Hexapoda</taxon>
        <taxon>Insecta</taxon>
        <taxon>Pterygota</taxon>
        <taxon>Neoptera</taxon>
        <taxon>Endopterygota</taxon>
        <taxon>Hymenoptera</taxon>
        <taxon>Apocrita</taxon>
        <taxon>Aculeata</taxon>
        <taxon>Apoidea</taxon>
        <taxon>Anthophila</taxon>
        <taxon>Apidae</taxon>
        <taxon>Melipona</taxon>
    </lineage>
</organism>
<evidence type="ECO:0000256" key="2">
    <source>
        <dbReference type="SAM" id="Phobius"/>
    </source>
</evidence>
<accession>A0AA40G2F9</accession>
<name>A0AA40G2F9_9HYME</name>
<reference evidence="3" key="1">
    <citation type="submission" date="2021-10" db="EMBL/GenBank/DDBJ databases">
        <title>Melipona bicolor Genome sequencing and assembly.</title>
        <authorList>
            <person name="Araujo N.S."/>
            <person name="Arias M.C."/>
        </authorList>
    </citation>
    <scope>NUCLEOTIDE SEQUENCE</scope>
    <source>
        <strain evidence="3">USP_2M_L1-L4_2017</strain>
        <tissue evidence="3">Whole body</tissue>
    </source>
</reference>
<dbReference type="Proteomes" id="UP001177670">
    <property type="component" value="Unassembled WGS sequence"/>
</dbReference>
<evidence type="ECO:0000313" key="4">
    <source>
        <dbReference type="Proteomes" id="UP001177670"/>
    </source>
</evidence>
<keyword evidence="2" id="KW-0812">Transmembrane</keyword>